<evidence type="ECO:0000256" key="1">
    <source>
        <dbReference type="SAM" id="SignalP"/>
    </source>
</evidence>
<dbReference type="EMBL" id="BMAW01022874">
    <property type="protein sequence ID" value="GFT80118.1"/>
    <property type="molecule type" value="Genomic_DNA"/>
</dbReference>
<protein>
    <submittedName>
        <fullName evidence="2">Uncharacterized protein</fullName>
    </submittedName>
</protein>
<gene>
    <name evidence="2" type="ORF">NPIL_188711</name>
</gene>
<keyword evidence="3" id="KW-1185">Reference proteome</keyword>
<dbReference type="OrthoDB" id="6429683at2759"/>
<sequence>MDLILLCLIFISPSESKYPNESASNIFIHELTNFTRHNDTYDFDAMRRLTTSTETRGNGTSVVSNFTLISRNNHTDNRTPDKISKRFIENATAIHLETTSMTNTSNATDLGRVERAADVLSGGVIFDSNSFFMNRLLFDESFPEYPIHKKIKRFDNASSAAYEPGRNLRKRFTFFRRLVFI</sequence>
<comment type="caution">
    <text evidence="2">The sequence shown here is derived from an EMBL/GenBank/DDBJ whole genome shotgun (WGS) entry which is preliminary data.</text>
</comment>
<keyword evidence="1" id="KW-0732">Signal</keyword>
<name>A0A8X6U4R0_NEPPI</name>
<feature type="signal peptide" evidence="1">
    <location>
        <begin position="1"/>
        <end position="16"/>
    </location>
</feature>
<proteinExistence type="predicted"/>
<dbReference type="Proteomes" id="UP000887013">
    <property type="component" value="Unassembled WGS sequence"/>
</dbReference>
<dbReference type="AlphaFoldDB" id="A0A8X6U4R0"/>
<evidence type="ECO:0000313" key="2">
    <source>
        <dbReference type="EMBL" id="GFT80118.1"/>
    </source>
</evidence>
<accession>A0A8X6U4R0</accession>
<organism evidence="2 3">
    <name type="scientific">Nephila pilipes</name>
    <name type="common">Giant wood spider</name>
    <name type="synonym">Nephila maculata</name>
    <dbReference type="NCBI Taxonomy" id="299642"/>
    <lineage>
        <taxon>Eukaryota</taxon>
        <taxon>Metazoa</taxon>
        <taxon>Ecdysozoa</taxon>
        <taxon>Arthropoda</taxon>
        <taxon>Chelicerata</taxon>
        <taxon>Arachnida</taxon>
        <taxon>Araneae</taxon>
        <taxon>Araneomorphae</taxon>
        <taxon>Entelegynae</taxon>
        <taxon>Araneoidea</taxon>
        <taxon>Nephilidae</taxon>
        <taxon>Nephila</taxon>
    </lineage>
</organism>
<feature type="chain" id="PRO_5036456073" evidence="1">
    <location>
        <begin position="17"/>
        <end position="181"/>
    </location>
</feature>
<reference evidence="2" key="1">
    <citation type="submission" date="2020-08" db="EMBL/GenBank/DDBJ databases">
        <title>Multicomponent nature underlies the extraordinary mechanical properties of spider dragline silk.</title>
        <authorList>
            <person name="Kono N."/>
            <person name="Nakamura H."/>
            <person name="Mori M."/>
            <person name="Yoshida Y."/>
            <person name="Ohtoshi R."/>
            <person name="Malay A.D."/>
            <person name="Moran D.A.P."/>
            <person name="Tomita M."/>
            <person name="Numata K."/>
            <person name="Arakawa K."/>
        </authorList>
    </citation>
    <scope>NUCLEOTIDE SEQUENCE</scope>
</reference>
<evidence type="ECO:0000313" key="3">
    <source>
        <dbReference type="Proteomes" id="UP000887013"/>
    </source>
</evidence>